<dbReference type="PANTHER" id="PTHR36454:SF1">
    <property type="entry name" value="DUF1015 DOMAIN-CONTAINING PROTEIN"/>
    <property type="match status" value="1"/>
</dbReference>
<dbReference type="EMBL" id="LGFU01000026">
    <property type="protein sequence ID" value="KUK46471.1"/>
    <property type="molecule type" value="Genomic_DNA"/>
</dbReference>
<evidence type="ECO:0008006" key="3">
    <source>
        <dbReference type="Google" id="ProtNLM"/>
    </source>
</evidence>
<comment type="caution">
    <text evidence="1">The sequence shown here is derived from an EMBL/GenBank/DDBJ whole genome shotgun (WGS) entry which is preliminary data.</text>
</comment>
<dbReference type="InterPro" id="IPR008323">
    <property type="entry name" value="UCP033563"/>
</dbReference>
<dbReference type="Proteomes" id="UP000064249">
    <property type="component" value="Unassembled WGS sequence"/>
</dbReference>
<name>A0A101FXU2_9CHLR</name>
<accession>A0A101FXU2</accession>
<organism evidence="1 2">
    <name type="scientific">Anaerolinea thermophila</name>
    <dbReference type="NCBI Taxonomy" id="167964"/>
    <lineage>
        <taxon>Bacteria</taxon>
        <taxon>Bacillati</taxon>
        <taxon>Chloroflexota</taxon>
        <taxon>Anaerolineae</taxon>
        <taxon>Anaerolineales</taxon>
        <taxon>Anaerolineaceae</taxon>
        <taxon>Anaerolinea</taxon>
    </lineage>
</organism>
<dbReference type="PANTHER" id="PTHR36454">
    <property type="entry name" value="LMO2823 PROTEIN"/>
    <property type="match status" value="1"/>
</dbReference>
<evidence type="ECO:0000313" key="1">
    <source>
        <dbReference type="EMBL" id="KUK46471.1"/>
    </source>
</evidence>
<dbReference type="PATRIC" id="fig|167964.4.peg.1489"/>
<dbReference type="Pfam" id="PF06245">
    <property type="entry name" value="DUF1015"/>
    <property type="match status" value="1"/>
</dbReference>
<dbReference type="AlphaFoldDB" id="A0A101FXU2"/>
<sequence>MQKEHDNAYQKPVFLLPNETIDLHKWAVIACDQFTSQPEYWQEVEQIVGDSPSTYRMILPEAYLDTPRAEMHSQQTYQSMQAYLSEGIFKEYHGYVLIERKLGSTTRRGLLLNLDLEQYDFHEGSQSLIRATEGTILDRLPPRIKIREKALLEIPHIMILIDDREDKLFSYLHNQRTSYQKIYDFSLMQNSGSIQGFLVDHQGEEEIDSIFRSLRDPNEFSKKYNLQKDVPPLLFAVGDGNHSLATAKSIWENIKNSVPPDHPARYALVEVVNIHDESLVFEPIHRVLFNYNEDILSCMQTFFKNTLQYKEVDTFDQLQKEIHHVSTSQKVGLLQNGRFYLVQFNHPTTTLAVGTLQHFLDHLVKENPSASLDYVHGDTVLQELSTRDGNIGFLLPAMQKNDFFRTVILDGSLPRKTFSMGDAREKRFYLECRKIQ</sequence>
<evidence type="ECO:0000313" key="2">
    <source>
        <dbReference type="Proteomes" id="UP000064249"/>
    </source>
</evidence>
<protein>
    <recommendedName>
        <fullName evidence="3">DUF1015 domain-containing protein</fullName>
    </recommendedName>
</protein>
<reference evidence="1 2" key="1">
    <citation type="journal article" date="2015" name="MBio">
        <title>Genome-Resolved Metagenomic Analysis Reveals Roles for Candidate Phyla and Other Microbial Community Members in Biogeochemical Transformations in Oil Reservoirs.</title>
        <authorList>
            <person name="Hu P."/>
            <person name="Tom L."/>
            <person name="Singh A."/>
            <person name="Thomas B.C."/>
            <person name="Baker B.J."/>
            <person name="Piceno Y.M."/>
            <person name="Andersen G.L."/>
            <person name="Banfield J.F."/>
        </authorList>
    </citation>
    <scope>NUCLEOTIDE SEQUENCE [LARGE SCALE GENOMIC DNA]</scope>
    <source>
        <strain evidence="1">46_16</strain>
    </source>
</reference>
<proteinExistence type="predicted"/>
<gene>
    <name evidence="1" type="ORF">XD73_0666</name>
</gene>